<dbReference type="InterPro" id="IPR004263">
    <property type="entry name" value="Exostosin"/>
</dbReference>
<dbReference type="PANTHER" id="PTHR11062:SF281">
    <property type="entry name" value="EXOSTOSIN-LIKE 2"/>
    <property type="match status" value="1"/>
</dbReference>
<dbReference type="InterPro" id="IPR040911">
    <property type="entry name" value="Exostosin_GT47"/>
</dbReference>
<evidence type="ECO:0000256" key="1">
    <source>
        <dbReference type="ARBA" id="ARBA00010271"/>
    </source>
</evidence>
<evidence type="ECO:0000313" key="5">
    <source>
        <dbReference type="Proteomes" id="UP001515480"/>
    </source>
</evidence>
<comment type="similarity">
    <text evidence="1">Belongs to the glycosyltransferase 47 family.</text>
</comment>
<feature type="domain" description="Exostosin GT47" evidence="3">
    <location>
        <begin position="36"/>
        <end position="330"/>
    </location>
</feature>
<reference evidence="4 5" key="1">
    <citation type="journal article" date="2024" name="Science">
        <title>Giant polyketide synthase enzymes in the biosynthesis of giant marine polyether toxins.</title>
        <authorList>
            <person name="Fallon T.R."/>
            <person name="Shende V.V."/>
            <person name="Wierzbicki I.H."/>
            <person name="Pendleton A.L."/>
            <person name="Watervoot N.F."/>
            <person name="Auber R.P."/>
            <person name="Gonzalez D.J."/>
            <person name="Wisecaver J.H."/>
            <person name="Moore B.S."/>
        </authorList>
    </citation>
    <scope>NUCLEOTIDE SEQUENCE [LARGE SCALE GENOMIC DNA]</scope>
    <source>
        <strain evidence="4 5">12B1</strain>
    </source>
</reference>
<name>A0AB34ITF8_PRYPA</name>
<protein>
    <recommendedName>
        <fullName evidence="3">Exostosin GT47 domain-containing protein</fullName>
    </recommendedName>
</protein>
<organism evidence="4 5">
    <name type="scientific">Prymnesium parvum</name>
    <name type="common">Toxic golden alga</name>
    <dbReference type="NCBI Taxonomy" id="97485"/>
    <lineage>
        <taxon>Eukaryota</taxon>
        <taxon>Haptista</taxon>
        <taxon>Haptophyta</taxon>
        <taxon>Prymnesiophyceae</taxon>
        <taxon>Prymnesiales</taxon>
        <taxon>Prymnesiaceae</taxon>
        <taxon>Prymnesium</taxon>
    </lineage>
</organism>
<dbReference type="GO" id="GO:0016757">
    <property type="term" value="F:glycosyltransferase activity"/>
    <property type="evidence" value="ECO:0007669"/>
    <property type="project" value="InterPro"/>
</dbReference>
<evidence type="ECO:0000259" key="3">
    <source>
        <dbReference type="Pfam" id="PF03016"/>
    </source>
</evidence>
<sequence>MADAEAARAQLHLPFYLYEGAAFDDGSWFAPCSRGLRGESYAEDQYSAELHFLRQLQAHRWRTRDPGAAALFVVPLYANAALQPSMRGLSCNGTHFQLLLDGSARAVARTPQYARHGGADHLLLCASWRFASKAPHQAPWAAVQHSSETFRFIFRNAIVGHMESRHASDGGFWRCSVIVPYTANFDASSAAHLLPPSSAARDVSFFFHGGANSRGTYGYAFRQAVLAQLDGLPAARLGAYSLPGQPLPCTASRATNCRAPRSSGRFRALMRRARFSLVLRGDSPSSRRLYDGLAAGALTVLVSDAAWLVALPFQCLVPWRALAFSVAEAAFAAPRGAAAALRRLAALPAASLDRVHRAATAYRRDLLWEANGSRVAENVLLTAALRCLPRHAAGGAAAAAAAALCAHADVSVACRQPDAERCAGCETGEAAAAAPLEFCCGGSCPRCNASDRCVPPAVGRGSPLLHAEERHAALERYLAAKERDLPPALQRWRKAAGRPAAAAAAAAAREGRGGRPRATRGGE</sequence>
<proteinExistence type="inferred from homology"/>
<dbReference type="EMBL" id="JBGBPQ010000019">
    <property type="protein sequence ID" value="KAL1505054.1"/>
    <property type="molecule type" value="Genomic_DNA"/>
</dbReference>
<evidence type="ECO:0000256" key="2">
    <source>
        <dbReference type="SAM" id="MobiDB-lite"/>
    </source>
</evidence>
<evidence type="ECO:0000313" key="4">
    <source>
        <dbReference type="EMBL" id="KAL1505054.1"/>
    </source>
</evidence>
<dbReference type="PANTHER" id="PTHR11062">
    <property type="entry name" value="EXOSTOSIN HEPARAN SULFATE GLYCOSYLTRANSFERASE -RELATED"/>
    <property type="match status" value="1"/>
</dbReference>
<feature type="compositionally biased region" description="Basic residues" evidence="2">
    <location>
        <begin position="514"/>
        <end position="523"/>
    </location>
</feature>
<gene>
    <name evidence="4" type="ORF">AB1Y20_008814</name>
</gene>
<feature type="region of interest" description="Disordered" evidence="2">
    <location>
        <begin position="493"/>
        <end position="523"/>
    </location>
</feature>
<dbReference type="Pfam" id="PF03016">
    <property type="entry name" value="Exostosin_GT47"/>
    <property type="match status" value="1"/>
</dbReference>
<comment type="caution">
    <text evidence="4">The sequence shown here is derived from an EMBL/GenBank/DDBJ whole genome shotgun (WGS) entry which is preliminary data.</text>
</comment>
<accession>A0AB34ITF8</accession>
<keyword evidence="5" id="KW-1185">Reference proteome</keyword>
<feature type="compositionally biased region" description="Low complexity" evidence="2">
    <location>
        <begin position="497"/>
        <end position="508"/>
    </location>
</feature>
<dbReference type="AlphaFoldDB" id="A0AB34ITF8"/>
<dbReference type="Proteomes" id="UP001515480">
    <property type="component" value="Unassembled WGS sequence"/>
</dbReference>